<sequence>MHFAVFMQGWIMVAIVAATTLA</sequence>
<reference evidence="1 2" key="1">
    <citation type="submission" date="2005-12" db="EMBL/GenBank/DDBJ databases">
        <authorList>
            <person name="Moran M.A."/>
            <person name="Ferriera S."/>
            <person name="Johnson J."/>
            <person name="Kravitz S."/>
            <person name="Halpern A."/>
            <person name="Remington K."/>
            <person name="Beeson K."/>
            <person name="Tran B."/>
            <person name="Rogers Y.-H."/>
            <person name="Friedman R."/>
            <person name="Venter J.C."/>
        </authorList>
    </citation>
    <scope>NUCLEOTIDE SEQUENCE [LARGE SCALE GENOMIC DNA]</scope>
    <source>
        <strain evidence="2">ATCC BAA-591 / DSM 15170 / ISM</strain>
    </source>
</reference>
<name>A3SP96_ROSNI</name>
<dbReference type="AlphaFoldDB" id="A3SP96"/>
<organism evidence="1 2">
    <name type="scientific">Roseovarius nubinhibens (strain ATCC BAA-591 / DSM 15170 / ISM)</name>
    <dbReference type="NCBI Taxonomy" id="89187"/>
    <lineage>
        <taxon>Bacteria</taxon>
        <taxon>Pseudomonadati</taxon>
        <taxon>Pseudomonadota</taxon>
        <taxon>Alphaproteobacteria</taxon>
        <taxon>Rhodobacterales</taxon>
        <taxon>Roseobacteraceae</taxon>
        <taxon>Roseovarius</taxon>
    </lineage>
</organism>
<gene>
    <name evidence="1" type="ORF">ISM_15510</name>
</gene>
<evidence type="ECO:0000313" key="2">
    <source>
        <dbReference type="Proteomes" id="UP000005954"/>
    </source>
</evidence>
<keyword evidence="2" id="KW-1185">Reference proteome</keyword>
<dbReference type="HOGENOM" id="CLU_3424929_0_0_5"/>
<comment type="caution">
    <text evidence="1">The sequence shown here is derived from an EMBL/GenBank/DDBJ whole genome shotgun (WGS) entry which is preliminary data.</text>
</comment>
<protein>
    <submittedName>
        <fullName evidence="1">Uncharacterized protein</fullName>
    </submittedName>
</protein>
<dbReference type="EMBL" id="AALY01000002">
    <property type="protein sequence ID" value="EAP76286.1"/>
    <property type="molecule type" value="Genomic_DNA"/>
</dbReference>
<dbReference type="STRING" id="89187.ISM_15510"/>
<accession>A3SP96</accession>
<dbReference type="Proteomes" id="UP000005954">
    <property type="component" value="Unassembled WGS sequence"/>
</dbReference>
<evidence type="ECO:0000313" key="1">
    <source>
        <dbReference type="EMBL" id="EAP76286.1"/>
    </source>
</evidence>
<proteinExistence type="predicted"/>